<proteinExistence type="inferred from homology"/>
<dbReference type="Proteomes" id="UP000199239">
    <property type="component" value="Unassembled WGS sequence"/>
</dbReference>
<comment type="subcellular location">
    <subcellularLocation>
        <location evidence="1 5">Bacterial flagellum basal body</location>
    </subcellularLocation>
</comment>
<dbReference type="Pfam" id="PF07559">
    <property type="entry name" value="FlgE_D2"/>
    <property type="match status" value="1"/>
</dbReference>
<dbReference type="Gene3D" id="2.60.98.20">
    <property type="entry name" value="Flagellar hook protein FlgE"/>
    <property type="match status" value="1"/>
</dbReference>
<dbReference type="OrthoDB" id="8372879at2"/>
<dbReference type="RefSeq" id="WP_093916422.1">
    <property type="nucleotide sequence ID" value="NZ_FPAJ01000003.1"/>
</dbReference>
<dbReference type="PANTHER" id="PTHR30435:SF1">
    <property type="entry name" value="FLAGELLAR HOOK PROTEIN FLGE"/>
    <property type="match status" value="1"/>
</dbReference>
<dbReference type="InterPro" id="IPR037925">
    <property type="entry name" value="FlgE/F/G-like"/>
</dbReference>
<evidence type="ECO:0000256" key="1">
    <source>
        <dbReference type="ARBA" id="ARBA00004117"/>
    </source>
</evidence>
<evidence type="ECO:0000256" key="3">
    <source>
        <dbReference type="ARBA" id="ARBA00019015"/>
    </source>
</evidence>
<dbReference type="GO" id="GO:0009425">
    <property type="term" value="C:bacterial-type flagellum basal body"/>
    <property type="evidence" value="ECO:0007669"/>
    <property type="project" value="UniProtKB-SubCell"/>
</dbReference>
<dbReference type="NCBIfam" id="TIGR03506">
    <property type="entry name" value="FlgEFG_subfam"/>
    <property type="match status" value="1"/>
</dbReference>
<dbReference type="GO" id="GO:0071978">
    <property type="term" value="P:bacterial-type flagellum-dependent swarming motility"/>
    <property type="evidence" value="ECO:0007669"/>
    <property type="project" value="TreeGrafter"/>
</dbReference>
<keyword evidence="9" id="KW-0969">Cilium</keyword>
<dbReference type="Pfam" id="PF06429">
    <property type="entry name" value="Flg_bbr_C"/>
    <property type="match status" value="1"/>
</dbReference>
<dbReference type="GO" id="GO:0009424">
    <property type="term" value="C:bacterial-type flagellum hook"/>
    <property type="evidence" value="ECO:0007669"/>
    <property type="project" value="TreeGrafter"/>
</dbReference>
<evidence type="ECO:0000256" key="2">
    <source>
        <dbReference type="ARBA" id="ARBA00009677"/>
    </source>
</evidence>
<name>A0A1I6TF88_9RHOB</name>
<feature type="domain" description="Flagellar basal-body/hook protein C-terminal" evidence="7">
    <location>
        <begin position="393"/>
        <end position="433"/>
    </location>
</feature>
<keyword evidence="4 5" id="KW-0975">Bacterial flagellum</keyword>
<organism evidence="9 10">
    <name type="scientific">Sulfitobacter marinus</name>
    <dbReference type="NCBI Taxonomy" id="394264"/>
    <lineage>
        <taxon>Bacteria</taxon>
        <taxon>Pseudomonadati</taxon>
        <taxon>Pseudomonadota</taxon>
        <taxon>Alphaproteobacteria</taxon>
        <taxon>Rhodobacterales</taxon>
        <taxon>Roseobacteraceae</taxon>
        <taxon>Sulfitobacter</taxon>
    </lineage>
</organism>
<evidence type="ECO:0000259" key="8">
    <source>
        <dbReference type="Pfam" id="PF07559"/>
    </source>
</evidence>
<feature type="domain" description="Flagellar basal body rod protein N-terminal" evidence="6">
    <location>
        <begin position="7"/>
        <end position="37"/>
    </location>
</feature>
<sequence>MTISSSLNAGVAGLQANATRLASVSDNIANSSTYGYKRVVTDFNSLVLSDGISGYTAGGVRASSNRLVSESGAVISTSNSTDLAVRGRGFLPVTTKNAFEADPSGDSSSEMMLATTGSFRLDSDGLLTTETGLLLLGWPANQDGSVSNYPRDTNDGLSPVQFALSLSGDPTTKVNMSLNLPATSTEATGSGESQVLSIEYFDNLGTSKSISMEFTPTVPATGASNEWTAILTDSAQAGAVVGEYVITFDDSRTSGGTIANVTTVSGGGYDPVTGAMVINAASGPIEFNIGAINSGTGLSQLSDSFAPIALTKDGSPVGNMASVEVDANGFVNVLYDNGLRKTIYQIPLVDLPNAEGLVSLDAQTYMISPESGAYFLWDAGDGPTGDIKSYAREESTTDVATELTTMIRTQRAYSSNAKVIQTVDEMLQETTNIKR</sequence>
<comment type="similarity">
    <text evidence="2 5">Belongs to the flagella basal body rod proteins family.</text>
</comment>
<dbReference type="EMBL" id="FPAJ01000003">
    <property type="protein sequence ID" value="SFS87892.1"/>
    <property type="molecule type" value="Genomic_DNA"/>
</dbReference>
<evidence type="ECO:0000259" key="6">
    <source>
        <dbReference type="Pfam" id="PF00460"/>
    </source>
</evidence>
<gene>
    <name evidence="9" type="ORF">SAMN04488040_2226</name>
</gene>
<keyword evidence="9" id="KW-0966">Cell projection</keyword>
<dbReference type="STRING" id="394264.SAMN04488040_2226"/>
<reference evidence="10" key="1">
    <citation type="submission" date="2016-10" db="EMBL/GenBank/DDBJ databases">
        <authorList>
            <person name="Varghese N."/>
            <person name="Submissions S."/>
        </authorList>
    </citation>
    <scope>NUCLEOTIDE SEQUENCE [LARGE SCALE GENOMIC DNA]</scope>
    <source>
        <strain evidence="10">DSM 23422</strain>
    </source>
</reference>
<evidence type="ECO:0000313" key="9">
    <source>
        <dbReference type="EMBL" id="SFS87892.1"/>
    </source>
</evidence>
<evidence type="ECO:0000256" key="4">
    <source>
        <dbReference type="ARBA" id="ARBA00023143"/>
    </source>
</evidence>
<dbReference type="AlphaFoldDB" id="A0A1I6TF88"/>
<dbReference type="InterPro" id="IPR037058">
    <property type="entry name" value="Falgellar_hook_FlgE_sf"/>
</dbReference>
<evidence type="ECO:0000259" key="7">
    <source>
        <dbReference type="Pfam" id="PF06429"/>
    </source>
</evidence>
<protein>
    <recommendedName>
        <fullName evidence="3 5">Flagellar hook protein FlgE</fullName>
    </recommendedName>
</protein>
<dbReference type="InterPro" id="IPR019776">
    <property type="entry name" value="Flagellar_basal_body_rod_CS"/>
</dbReference>
<evidence type="ECO:0000313" key="10">
    <source>
        <dbReference type="Proteomes" id="UP000199239"/>
    </source>
</evidence>
<accession>A0A1I6TF88</accession>
<dbReference type="PANTHER" id="PTHR30435">
    <property type="entry name" value="FLAGELLAR PROTEIN"/>
    <property type="match status" value="1"/>
</dbReference>
<dbReference type="GO" id="GO:0005829">
    <property type="term" value="C:cytosol"/>
    <property type="evidence" value="ECO:0007669"/>
    <property type="project" value="TreeGrafter"/>
</dbReference>
<dbReference type="InterPro" id="IPR011491">
    <property type="entry name" value="FlgE_D2"/>
</dbReference>
<feature type="domain" description="Flagellar hook protein FlgE D2" evidence="8">
    <location>
        <begin position="193"/>
        <end position="314"/>
    </location>
</feature>
<dbReference type="InterPro" id="IPR020013">
    <property type="entry name" value="Flagellar_FlgE/F/G"/>
</dbReference>
<dbReference type="PROSITE" id="PS00588">
    <property type="entry name" value="FLAGELLA_BB_ROD"/>
    <property type="match status" value="1"/>
</dbReference>
<dbReference type="SUPFAM" id="SSF117143">
    <property type="entry name" value="Flagellar hook protein flgE"/>
    <property type="match status" value="1"/>
</dbReference>
<dbReference type="Pfam" id="PF00460">
    <property type="entry name" value="Flg_bb_rod"/>
    <property type="match status" value="1"/>
</dbReference>
<comment type="function">
    <text evidence="5">A flexible structure which links the flagellar filament to the drive apparatus in the basal body.</text>
</comment>
<keyword evidence="9" id="KW-0282">Flagellum</keyword>
<evidence type="ECO:0000256" key="5">
    <source>
        <dbReference type="RuleBase" id="RU362116"/>
    </source>
</evidence>
<keyword evidence="10" id="KW-1185">Reference proteome</keyword>
<dbReference type="InterPro" id="IPR010930">
    <property type="entry name" value="Flg_bb/hook_C_dom"/>
</dbReference>
<dbReference type="InterPro" id="IPR001444">
    <property type="entry name" value="Flag_bb_rod_N"/>
</dbReference>